<dbReference type="InterPro" id="IPR041380">
    <property type="entry name" value="Acetyltransf_17"/>
</dbReference>
<dbReference type="KEGG" id="aarg:Aargi30884_14310"/>
<dbReference type="GO" id="GO:0034069">
    <property type="term" value="F:aminoglycoside N-acetyltransferase activity"/>
    <property type="evidence" value="ECO:0007669"/>
    <property type="project" value="TreeGrafter"/>
</dbReference>
<gene>
    <name evidence="2" type="ORF">Aargi30884_14310</name>
</gene>
<evidence type="ECO:0000259" key="1">
    <source>
        <dbReference type="PROSITE" id="PS51186"/>
    </source>
</evidence>
<dbReference type="InterPro" id="IPR051554">
    <property type="entry name" value="Acetyltransferase_Eis"/>
</dbReference>
<evidence type="ECO:0000313" key="2">
    <source>
        <dbReference type="EMBL" id="BBK22528.1"/>
    </source>
</evidence>
<feature type="domain" description="N-acetyltransferase" evidence="1">
    <location>
        <begin position="1"/>
        <end position="137"/>
    </location>
</feature>
<dbReference type="PANTHER" id="PTHR37817">
    <property type="entry name" value="N-ACETYLTRANSFERASE EIS"/>
    <property type="match status" value="1"/>
</dbReference>
<protein>
    <recommendedName>
        <fullName evidence="1">N-acetyltransferase domain-containing protein</fullName>
    </recommendedName>
</protein>
<dbReference type="Proteomes" id="UP000464754">
    <property type="component" value="Chromosome"/>
</dbReference>
<dbReference type="Pfam" id="PF13527">
    <property type="entry name" value="Acetyltransf_9"/>
    <property type="match status" value="1"/>
</dbReference>
<organism evidence="2 3">
    <name type="scientific">Amedibacterium intestinale</name>
    <dbReference type="NCBI Taxonomy" id="2583452"/>
    <lineage>
        <taxon>Bacteria</taxon>
        <taxon>Bacillati</taxon>
        <taxon>Bacillota</taxon>
        <taxon>Erysipelotrichia</taxon>
        <taxon>Erysipelotrichales</taxon>
        <taxon>Erysipelotrichaceae</taxon>
        <taxon>Amedibacterium</taxon>
    </lineage>
</organism>
<dbReference type="AlphaFoldDB" id="A0A6N4TI61"/>
<dbReference type="Pfam" id="PF17668">
    <property type="entry name" value="Acetyltransf_17"/>
    <property type="match status" value="1"/>
</dbReference>
<dbReference type="InterPro" id="IPR016181">
    <property type="entry name" value="Acyl_CoA_acyltransferase"/>
</dbReference>
<sequence length="304" mass="36041">MLREARVYDKSEVYQLWKQSYPTLDRNYLNFYFKHLFDSGVCLIEEKDQKIVSSLQMNRHVLHFHGRKLVCGFLCGVSTSPDYRRRGYMRKLTESMLDEAAHTHLITLVPAFQPRLYEPFGFHTIYYQKQYMIKKEELNKVTIQNVSYSAELKELLEVYQKFTSRFDGFYERTLDSYEMMQKELVATQKQMVIYRDENKEVKGYLIFGMKNGEVHVEEAIYLDSIALLRMLKCAIGKAEEIFINVSPSEKLEKLFPLAIPKKNSYIMAHINNYELFNKLFCCDISSVKEAFALLHKPLWIHETY</sequence>
<dbReference type="PANTHER" id="PTHR37817:SF1">
    <property type="entry name" value="N-ACETYLTRANSFERASE EIS"/>
    <property type="match status" value="1"/>
</dbReference>
<dbReference type="EMBL" id="AP019695">
    <property type="protein sequence ID" value="BBK22528.1"/>
    <property type="molecule type" value="Genomic_DNA"/>
</dbReference>
<evidence type="ECO:0000313" key="3">
    <source>
        <dbReference type="Proteomes" id="UP000464754"/>
    </source>
</evidence>
<proteinExistence type="predicted"/>
<dbReference type="Gene3D" id="3.40.630.30">
    <property type="match status" value="2"/>
</dbReference>
<dbReference type="CDD" id="cd04301">
    <property type="entry name" value="NAT_SF"/>
    <property type="match status" value="1"/>
</dbReference>
<reference evidence="3" key="1">
    <citation type="submission" date="2019-05" db="EMBL/GenBank/DDBJ databases">
        <title>Complete genome sequencing of Absiella argi strain JCM 30884.</title>
        <authorList>
            <person name="Sakamoto M."/>
            <person name="Murakami T."/>
            <person name="Mori H."/>
        </authorList>
    </citation>
    <scope>NUCLEOTIDE SEQUENCE [LARGE SCALE GENOMIC DNA]</scope>
    <source>
        <strain evidence="3">JCM 30884</strain>
    </source>
</reference>
<dbReference type="InterPro" id="IPR000182">
    <property type="entry name" value="GNAT_dom"/>
</dbReference>
<dbReference type="RefSeq" id="WP_115716701.1">
    <property type="nucleotide sequence ID" value="NZ_AP019695.1"/>
</dbReference>
<dbReference type="PROSITE" id="PS51186">
    <property type="entry name" value="GNAT"/>
    <property type="match status" value="1"/>
</dbReference>
<accession>A0A6N4TI61</accession>
<dbReference type="GO" id="GO:0030649">
    <property type="term" value="P:aminoglycoside antibiotic catabolic process"/>
    <property type="evidence" value="ECO:0007669"/>
    <property type="project" value="TreeGrafter"/>
</dbReference>
<name>A0A6N4TI61_9FIRM</name>
<dbReference type="SUPFAM" id="SSF55729">
    <property type="entry name" value="Acyl-CoA N-acyltransferases (Nat)"/>
    <property type="match status" value="1"/>
</dbReference>
<keyword evidence="3" id="KW-1185">Reference proteome</keyword>